<dbReference type="Pfam" id="PF03466">
    <property type="entry name" value="LysR_substrate"/>
    <property type="match status" value="1"/>
</dbReference>
<dbReference type="InterPro" id="IPR036390">
    <property type="entry name" value="WH_DNA-bd_sf"/>
</dbReference>
<dbReference type="KEGG" id="bbh:BN112_4357"/>
<evidence type="ECO:0000256" key="3">
    <source>
        <dbReference type="ARBA" id="ARBA00023125"/>
    </source>
</evidence>
<dbReference type="InterPro" id="IPR036388">
    <property type="entry name" value="WH-like_DNA-bd_sf"/>
</dbReference>
<dbReference type="CDD" id="cd08448">
    <property type="entry name" value="PBP2_LTTR_aromatics_like_2"/>
    <property type="match status" value="1"/>
</dbReference>
<evidence type="ECO:0000313" key="6">
    <source>
        <dbReference type="EMBL" id="CCJ56271.1"/>
    </source>
</evidence>
<dbReference type="PANTHER" id="PTHR30346:SF0">
    <property type="entry name" value="HCA OPERON TRANSCRIPTIONAL ACTIVATOR HCAR"/>
    <property type="match status" value="1"/>
</dbReference>
<dbReference type="Gene3D" id="1.10.10.10">
    <property type="entry name" value="Winged helix-like DNA-binding domain superfamily/Winged helix DNA-binding domain"/>
    <property type="match status" value="1"/>
</dbReference>
<dbReference type="RefSeq" id="WP_015065026.1">
    <property type="nucleotide sequence ID" value="NC_019382.1"/>
</dbReference>
<evidence type="ECO:0000256" key="2">
    <source>
        <dbReference type="ARBA" id="ARBA00023015"/>
    </source>
</evidence>
<feature type="domain" description="HTH lysR-type" evidence="5">
    <location>
        <begin position="1"/>
        <end position="60"/>
    </location>
</feature>
<dbReference type="GO" id="GO:0003700">
    <property type="term" value="F:DNA-binding transcription factor activity"/>
    <property type="evidence" value="ECO:0007669"/>
    <property type="project" value="InterPro"/>
</dbReference>
<keyword evidence="2" id="KW-0805">Transcription regulation</keyword>
<evidence type="ECO:0000259" key="5">
    <source>
        <dbReference type="PROSITE" id="PS50931"/>
    </source>
</evidence>
<dbReference type="GO" id="GO:0032993">
    <property type="term" value="C:protein-DNA complex"/>
    <property type="evidence" value="ECO:0007669"/>
    <property type="project" value="TreeGrafter"/>
</dbReference>
<keyword evidence="3" id="KW-0238">DNA-binding</keyword>
<dbReference type="Gene3D" id="3.40.190.10">
    <property type="entry name" value="Periplasmic binding protein-like II"/>
    <property type="match status" value="2"/>
</dbReference>
<evidence type="ECO:0000313" key="7">
    <source>
        <dbReference type="Proteomes" id="UP000007564"/>
    </source>
</evidence>
<dbReference type="OrthoDB" id="9157176at2"/>
<gene>
    <name evidence="6" type="ORF">BN112_4357</name>
</gene>
<evidence type="ECO:0000256" key="4">
    <source>
        <dbReference type="ARBA" id="ARBA00023163"/>
    </source>
</evidence>
<dbReference type="GO" id="GO:0003677">
    <property type="term" value="F:DNA binding"/>
    <property type="evidence" value="ECO:0007669"/>
    <property type="project" value="UniProtKB-KW"/>
</dbReference>
<dbReference type="SUPFAM" id="SSF53850">
    <property type="entry name" value="Periplasmic binding protein-like II"/>
    <property type="match status" value="1"/>
</dbReference>
<dbReference type="Proteomes" id="UP000007564">
    <property type="component" value="Chromosome"/>
</dbReference>
<dbReference type="InterPro" id="IPR000847">
    <property type="entry name" value="LysR_HTH_N"/>
</dbReference>
<accession>A0A0C6P9K6</accession>
<sequence>MDLEPRLLRYFIAVAQERNFSRAAQRLHISQPPLSYAIRQLETQLGARLFERSSRHVALTDAGRVLYGEALSLLRQGEEVGRLVRRAEAGLQGRLRIGFVGSMLYRGLPDLLAALRSQLPDVEQVLAERNSHDQLEALRRGELDLGFIHANPPPEGVSACDLVAEPFVVCLPDTHRLAGQRSLRLADLAGEDFVFFAQAASPSYYETVLSLCVAAGFHPAVRHEVRHWLSVAALVASGLGVSIVPSCLARAGLAGACYVAFEHQARSVCQIAWPSLAPTSLQATALQAALRHFAPPPVRA</sequence>
<dbReference type="HOGENOM" id="CLU_039613_6_4_4"/>
<protein>
    <submittedName>
        <fullName evidence="6">Putative LysR-family transcriptional regulator</fullName>
    </submittedName>
</protein>
<dbReference type="PANTHER" id="PTHR30346">
    <property type="entry name" value="TRANSCRIPTIONAL DUAL REGULATOR HCAR-RELATED"/>
    <property type="match status" value="1"/>
</dbReference>
<organism evidence="6 7">
    <name type="scientific">Bordetella bronchiseptica 253</name>
    <dbReference type="NCBI Taxonomy" id="568707"/>
    <lineage>
        <taxon>Bacteria</taxon>
        <taxon>Pseudomonadati</taxon>
        <taxon>Pseudomonadota</taxon>
        <taxon>Betaproteobacteria</taxon>
        <taxon>Burkholderiales</taxon>
        <taxon>Alcaligenaceae</taxon>
        <taxon>Bordetella</taxon>
    </lineage>
</organism>
<comment type="similarity">
    <text evidence="1">Belongs to the LysR transcriptional regulatory family.</text>
</comment>
<dbReference type="EMBL" id="HE965806">
    <property type="protein sequence ID" value="CCJ56271.1"/>
    <property type="molecule type" value="Genomic_DNA"/>
</dbReference>
<dbReference type="PROSITE" id="PS50931">
    <property type="entry name" value="HTH_LYSR"/>
    <property type="match status" value="1"/>
</dbReference>
<evidence type="ECO:0000256" key="1">
    <source>
        <dbReference type="ARBA" id="ARBA00009437"/>
    </source>
</evidence>
<dbReference type="AlphaFoldDB" id="A0A0C6P9K6"/>
<name>A0A0C6P9K6_BORBO</name>
<dbReference type="InterPro" id="IPR005119">
    <property type="entry name" value="LysR_subst-bd"/>
</dbReference>
<dbReference type="FunFam" id="1.10.10.10:FF:000001">
    <property type="entry name" value="LysR family transcriptional regulator"/>
    <property type="match status" value="1"/>
</dbReference>
<dbReference type="PRINTS" id="PR00039">
    <property type="entry name" value="HTHLYSR"/>
</dbReference>
<proteinExistence type="inferred from homology"/>
<dbReference type="SUPFAM" id="SSF46785">
    <property type="entry name" value="Winged helix' DNA-binding domain"/>
    <property type="match status" value="1"/>
</dbReference>
<dbReference type="Pfam" id="PF00126">
    <property type="entry name" value="HTH_1"/>
    <property type="match status" value="1"/>
</dbReference>
<reference evidence="6 7" key="1">
    <citation type="journal article" date="2012" name="BMC Genomics">
        <title>Comparative genomics of the classical Bordetella subspecies: the evolution and exchange of virulence-associated diversity amongst closely related pathogens.</title>
        <authorList>
            <person name="Park J."/>
            <person name="Zhang Y."/>
            <person name="Buboltz A.M."/>
            <person name="Zhang X."/>
            <person name="Schuster S.C."/>
            <person name="Ahuja U."/>
            <person name="Liu M."/>
            <person name="Miller J.F."/>
            <person name="Sebaihia M."/>
            <person name="Bentley S.D."/>
            <person name="Parkhill J."/>
            <person name="Harvill E.T."/>
        </authorList>
    </citation>
    <scope>NUCLEOTIDE SEQUENCE [LARGE SCALE GENOMIC DNA]</scope>
    <source>
        <strain evidence="6 7">253</strain>
    </source>
</reference>
<keyword evidence="4" id="KW-0804">Transcription</keyword>